<reference evidence="8 9" key="1">
    <citation type="submission" date="2017-04" db="EMBL/GenBank/DDBJ databases">
        <authorList>
            <person name="Afonso C.L."/>
            <person name="Miller P.J."/>
            <person name="Scott M.A."/>
            <person name="Spackman E."/>
            <person name="Goraichik I."/>
            <person name="Dimitrov K.M."/>
            <person name="Suarez D.L."/>
            <person name="Swayne D.E."/>
        </authorList>
    </citation>
    <scope>NUCLEOTIDE SEQUENCE [LARGE SCALE GENOMIC DNA]</scope>
    <source>
        <strain evidence="8 9">DSM 11622</strain>
    </source>
</reference>
<dbReference type="Gene3D" id="3.40.50.200">
    <property type="entry name" value="Peptidase S8/S53 domain"/>
    <property type="match status" value="1"/>
</dbReference>
<dbReference type="NCBIfam" id="TIGR04183">
    <property type="entry name" value="Por_Secre_tail"/>
    <property type="match status" value="1"/>
</dbReference>
<evidence type="ECO:0000256" key="6">
    <source>
        <dbReference type="SAM" id="MobiDB-lite"/>
    </source>
</evidence>
<sequence>MGLSSHLSSAVPQSSPSSPPQATAVVGRHLVFFKDKVNSPYSLTQPQAYLSARAITRRTRQNIAIQPRDLPVNPTYVAQIKAVPGVQVWYTSRWFNAAVVVCDSATLASLRALPSVRGTQTLIRAQATPAAPIATNPPATAPPATTTAPGRPTYGPAYGQAQMLGAVAMHEAGFRGEGMQIAVFDGGFSGVDRLPAFAPLFEEKRLLSTYNFVERNKSVYGRNEHGTQCLSTMGANQPGFFVGTAPMASYHLLVTEDVKSEHPIEEANWLLAAEYADSVGVDIISSSLGYNDFDQPSPDYAYADLNGRTALSSRAATVAARVGMLVVNSAGNEGSSPWRYVNAPADADSILTVGAVDSVLLQRAAFSSVGPTADGRIKPALAAQGRASAVLTAAGTVVNGNGTSYACPTLAGFVAGFWQANPMLTAQQVIATLQRSGSQAERPDNELGYGIPDFSRAQKLAAGTLLPATAPVAARGQLAVYPNPARNDALFLQLTPELQNVALVVRLIDSRGRVVVEQKAPATSAPQVELRPGVLAKGTYTCDVRAGRVRRSVRFVKL</sequence>
<dbReference type="CDD" id="cd07493">
    <property type="entry name" value="Peptidases_S8_9"/>
    <property type="match status" value="1"/>
</dbReference>
<feature type="domain" description="Peptidase S8/S53" evidence="7">
    <location>
        <begin position="177"/>
        <end position="450"/>
    </location>
</feature>
<keyword evidence="2 5" id="KW-0645">Protease</keyword>
<keyword evidence="9" id="KW-1185">Reference proteome</keyword>
<dbReference type="PANTHER" id="PTHR43806">
    <property type="entry name" value="PEPTIDASE S8"/>
    <property type="match status" value="1"/>
</dbReference>
<evidence type="ECO:0000256" key="5">
    <source>
        <dbReference type="PROSITE-ProRule" id="PRU01240"/>
    </source>
</evidence>
<feature type="compositionally biased region" description="Low complexity" evidence="6">
    <location>
        <begin position="1"/>
        <end position="16"/>
    </location>
</feature>
<dbReference type="InterPro" id="IPR000209">
    <property type="entry name" value="Peptidase_S8/S53_dom"/>
</dbReference>
<comment type="similarity">
    <text evidence="1 5">Belongs to the peptidase S8 family.</text>
</comment>
<evidence type="ECO:0000256" key="1">
    <source>
        <dbReference type="ARBA" id="ARBA00011073"/>
    </source>
</evidence>
<dbReference type="InterPro" id="IPR036852">
    <property type="entry name" value="Peptidase_S8/S53_dom_sf"/>
</dbReference>
<keyword evidence="4 5" id="KW-0720">Serine protease</keyword>
<name>A0A1W1W2J8_9BACT</name>
<dbReference type="SUPFAM" id="SSF52743">
    <property type="entry name" value="Subtilisin-like"/>
    <property type="match status" value="1"/>
</dbReference>
<evidence type="ECO:0000256" key="4">
    <source>
        <dbReference type="ARBA" id="ARBA00022825"/>
    </source>
</evidence>
<dbReference type="GO" id="GO:0006508">
    <property type="term" value="P:proteolysis"/>
    <property type="evidence" value="ECO:0007669"/>
    <property type="project" value="UniProtKB-KW"/>
</dbReference>
<feature type="region of interest" description="Disordered" evidence="6">
    <location>
        <begin position="128"/>
        <end position="154"/>
    </location>
</feature>
<dbReference type="AlphaFoldDB" id="A0A1W1W2J8"/>
<feature type="region of interest" description="Disordered" evidence="6">
    <location>
        <begin position="1"/>
        <end position="22"/>
    </location>
</feature>
<proteinExistence type="inferred from homology"/>
<evidence type="ECO:0000259" key="7">
    <source>
        <dbReference type="Pfam" id="PF00082"/>
    </source>
</evidence>
<gene>
    <name evidence="8" type="ORF">SAMN00120144_2791</name>
</gene>
<evidence type="ECO:0000313" key="9">
    <source>
        <dbReference type="Proteomes" id="UP000192266"/>
    </source>
</evidence>
<dbReference type="Proteomes" id="UP000192266">
    <property type="component" value="Unassembled WGS sequence"/>
</dbReference>
<dbReference type="InterPro" id="IPR050131">
    <property type="entry name" value="Peptidase_S8_subtilisin-like"/>
</dbReference>
<feature type="active site" description="Charge relay system" evidence="5">
    <location>
        <position position="185"/>
    </location>
</feature>
<evidence type="ECO:0000256" key="2">
    <source>
        <dbReference type="ARBA" id="ARBA00022670"/>
    </source>
</evidence>
<evidence type="ECO:0000313" key="8">
    <source>
        <dbReference type="EMBL" id="SMB99835.1"/>
    </source>
</evidence>
<dbReference type="STRING" id="645990.SAMN00120144_2791"/>
<dbReference type="InterPro" id="IPR015500">
    <property type="entry name" value="Peptidase_S8_subtilisin-rel"/>
</dbReference>
<dbReference type="PROSITE" id="PS51892">
    <property type="entry name" value="SUBTILASE"/>
    <property type="match status" value="1"/>
</dbReference>
<organism evidence="8 9">
    <name type="scientific">Hymenobacter roseosalivarius DSM 11622</name>
    <dbReference type="NCBI Taxonomy" id="645990"/>
    <lineage>
        <taxon>Bacteria</taxon>
        <taxon>Pseudomonadati</taxon>
        <taxon>Bacteroidota</taxon>
        <taxon>Cytophagia</taxon>
        <taxon>Cytophagales</taxon>
        <taxon>Hymenobacteraceae</taxon>
        <taxon>Hymenobacter</taxon>
    </lineage>
</organism>
<dbReference type="PRINTS" id="PR00723">
    <property type="entry name" value="SUBTILISIN"/>
</dbReference>
<feature type="active site" description="Charge relay system" evidence="5">
    <location>
        <position position="225"/>
    </location>
</feature>
<dbReference type="EMBL" id="FWWW01000095">
    <property type="protein sequence ID" value="SMB99835.1"/>
    <property type="molecule type" value="Genomic_DNA"/>
</dbReference>
<feature type="active site" description="Charge relay system" evidence="5">
    <location>
        <position position="404"/>
    </location>
</feature>
<accession>A0A1W1W2J8</accession>
<evidence type="ECO:0000256" key="3">
    <source>
        <dbReference type="ARBA" id="ARBA00022801"/>
    </source>
</evidence>
<dbReference type="InterPro" id="IPR026444">
    <property type="entry name" value="Secre_tail"/>
</dbReference>
<protein>
    <submittedName>
        <fullName evidence="8">Peptidase S8 and S53 subtilisin kexin sedolisin</fullName>
    </submittedName>
</protein>
<dbReference type="PANTHER" id="PTHR43806:SF67">
    <property type="entry name" value="EGF-LIKE DOMAIN-CONTAINING PROTEIN"/>
    <property type="match status" value="1"/>
</dbReference>
<keyword evidence="3 5" id="KW-0378">Hydrolase</keyword>
<dbReference type="GO" id="GO:0004252">
    <property type="term" value="F:serine-type endopeptidase activity"/>
    <property type="evidence" value="ECO:0007669"/>
    <property type="project" value="UniProtKB-UniRule"/>
</dbReference>
<dbReference type="Pfam" id="PF00082">
    <property type="entry name" value="Peptidase_S8"/>
    <property type="match status" value="1"/>
</dbReference>